<dbReference type="PROSITE" id="PS50879">
    <property type="entry name" value="RNASE_H_1"/>
    <property type="match status" value="1"/>
</dbReference>
<dbReference type="NCBIfam" id="NF001236">
    <property type="entry name" value="PRK00203.1"/>
    <property type="match status" value="1"/>
</dbReference>
<dbReference type="GO" id="GO:0003676">
    <property type="term" value="F:nucleic acid binding"/>
    <property type="evidence" value="ECO:0007669"/>
    <property type="project" value="InterPro"/>
</dbReference>
<evidence type="ECO:0000256" key="7">
    <source>
        <dbReference type="ARBA" id="ARBA00022759"/>
    </source>
</evidence>
<feature type="domain" description="RNase H type-1" evidence="11">
    <location>
        <begin position="1"/>
        <end position="139"/>
    </location>
</feature>
<feature type="binding site" evidence="10">
    <location>
        <position position="7"/>
    </location>
    <ligand>
        <name>Mg(2+)</name>
        <dbReference type="ChEBI" id="CHEBI:18420"/>
        <label>1</label>
    </ligand>
</feature>
<evidence type="ECO:0000256" key="9">
    <source>
        <dbReference type="ARBA" id="ARBA00022842"/>
    </source>
</evidence>
<dbReference type="Proteomes" id="UP000886742">
    <property type="component" value="Unassembled WGS sequence"/>
</dbReference>
<evidence type="ECO:0000256" key="1">
    <source>
        <dbReference type="ARBA" id="ARBA00000077"/>
    </source>
</evidence>
<gene>
    <name evidence="10 12" type="primary">rnhA</name>
    <name evidence="12" type="ORF">IAD02_03780</name>
</gene>
<keyword evidence="7 10" id="KW-0255">Endonuclease</keyword>
<dbReference type="HAMAP" id="MF_00042">
    <property type="entry name" value="RNase_H"/>
    <property type="match status" value="1"/>
</dbReference>
<comment type="caution">
    <text evidence="12">The sequence shown here is derived from an EMBL/GenBank/DDBJ whole genome shotgun (WGS) entry which is preliminary data.</text>
</comment>
<keyword evidence="9 10" id="KW-0460">Magnesium</keyword>
<feature type="binding site" evidence="10">
    <location>
        <position position="67"/>
    </location>
    <ligand>
        <name>Mg(2+)</name>
        <dbReference type="ChEBI" id="CHEBI:18420"/>
        <label>1</label>
    </ligand>
</feature>
<dbReference type="PANTHER" id="PTHR10642">
    <property type="entry name" value="RIBONUCLEASE H1"/>
    <property type="match status" value="1"/>
</dbReference>
<comment type="catalytic activity">
    <reaction evidence="1 10">
        <text>Endonucleolytic cleavage to 5'-phosphomonoester.</text>
        <dbReference type="EC" id="3.1.26.4"/>
    </reaction>
</comment>
<dbReference type="CDD" id="cd09278">
    <property type="entry name" value="RNase_HI_prokaryote_like"/>
    <property type="match status" value="1"/>
</dbReference>
<evidence type="ECO:0000256" key="10">
    <source>
        <dbReference type="HAMAP-Rule" id="MF_00042"/>
    </source>
</evidence>
<dbReference type="Pfam" id="PF00075">
    <property type="entry name" value="RNase_H"/>
    <property type="match status" value="1"/>
</dbReference>
<name>A0A9D1FGE0_9PROT</name>
<evidence type="ECO:0000256" key="5">
    <source>
        <dbReference type="ARBA" id="ARBA00022722"/>
    </source>
</evidence>
<proteinExistence type="inferred from homology"/>
<evidence type="ECO:0000256" key="2">
    <source>
        <dbReference type="ARBA" id="ARBA00005300"/>
    </source>
</evidence>
<dbReference type="Gene3D" id="3.30.420.10">
    <property type="entry name" value="Ribonuclease H-like superfamily/Ribonuclease H"/>
    <property type="match status" value="1"/>
</dbReference>
<comment type="subunit">
    <text evidence="3 10">Monomer.</text>
</comment>
<dbReference type="InterPro" id="IPR002156">
    <property type="entry name" value="RNaseH_domain"/>
</dbReference>
<evidence type="ECO:0000256" key="8">
    <source>
        <dbReference type="ARBA" id="ARBA00022801"/>
    </source>
</evidence>
<dbReference type="EMBL" id="DVJI01000012">
    <property type="protein sequence ID" value="HIS71075.1"/>
    <property type="molecule type" value="Genomic_DNA"/>
</dbReference>
<dbReference type="GO" id="GO:0000287">
    <property type="term" value="F:magnesium ion binding"/>
    <property type="evidence" value="ECO:0007669"/>
    <property type="project" value="UniProtKB-UniRule"/>
</dbReference>
<keyword evidence="5 10" id="KW-0540">Nuclease</keyword>
<feature type="binding site" evidence="10">
    <location>
        <position position="45"/>
    </location>
    <ligand>
        <name>Mg(2+)</name>
        <dbReference type="ChEBI" id="CHEBI:18420"/>
        <label>1</label>
    </ligand>
</feature>
<evidence type="ECO:0000313" key="13">
    <source>
        <dbReference type="Proteomes" id="UP000886742"/>
    </source>
</evidence>
<reference evidence="12" key="1">
    <citation type="submission" date="2020-10" db="EMBL/GenBank/DDBJ databases">
        <authorList>
            <person name="Gilroy R."/>
        </authorList>
    </citation>
    <scope>NUCLEOTIDE SEQUENCE</scope>
    <source>
        <strain evidence="12">ChiGjej3B3-5194</strain>
    </source>
</reference>
<evidence type="ECO:0000256" key="6">
    <source>
        <dbReference type="ARBA" id="ARBA00022723"/>
    </source>
</evidence>
<reference evidence="12" key="2">
    <citation type="journal article" date="2021" name="PeerJ">
        <title>Extensive microbial diversity within the chicken gut microbiome revealed by metagenomics and culture.</title>
        <authorList>
            <person name="Gilroy R."/>
            <person name="Ravi A."/>
            <person name="Getino M."/>
            <person name="Pursley I."/>
            <person name="Horton D.L."/>
            <person name="Alikhan N.F."/>
            <person name="Baker D."/>
            <person name="Gharbi K."/>
            <person name="Hall N."/>
            <person name="Watson M."/>
            <person name="Adriaenssens E.M."/>
            <person name="Foster-Nyarko E."/>
            <person name="Jarju S."/>
            <person name="Secka A."/>
            <person name="Antonio M."/>
            <person name="Oren A."/>
            <person name="Chaudhuri R.R."/>
            <person name="La Ragione R."/>
            <person name="Hildebrand F."/>
            <person name="Pallen M.J."/>
        </authorList>
    </citation>
    <scope>NUCLEOTIDE SEQUENCE</scope>
    <source>
        <strain evidence="12">ChiGjej3B3-5194</strain>
    </source>
</reference>
<dbReference type="InterPro" id="IPR036397">
    <property type="entry name" value="RNaseH_sf"/>
</dbReference>
<comment type="function">
    <text evidence="10">Endonuclease that specifically degrades the RNA of RNA-DNA hybrids.</text>
</comment>
<dbReference type="PANTHER" id="PTHR10642:SF26">
    <property type="entry name" value="RIBONUCLEASE H1"/>
    <property type="match status" value="1"/>
</dbReference>
<comment type="similarity">
    <text evidence="2 10">Belongs to the RNase H family.</text>
</comment>
<dbReference type="InterPro" id="IPR050092">
    <property type="entry name" value="RNase_H"/>
</dbReference>
<evidence type="ECO:0000313" key="12">
    <source>
        <dbReference type="EMBL" id="HIS71075.1"/>
    </source>
</evidence>
<dbReference type="EC" id="3.1.26.4" evidence="4 10"/>
<accession>A0A9D1FGE0</accession>
<dbReference type="GO" id="GO:0004523">
    <property type="term" value="F:RNA-DNA hybrid ribonuclease activity"/>
    <property type="evidence" value="ECO:0007669"/>
    <property type="project" value="UniProtKB-UniRule"/>
</dbReference>
<dbReference type="AlphaFoldDB" id="A0A9D1FGE0"/>
<sequence>MLKIWTDGSCLGNPGPGGWAFIATDGENAAERSGGARQTTNNQMELTAVIRALYATRHHHAVELHTDSQYVKNGMQVWVPQWKNNNWKTAAKKPVKNKELWQQLDELARDREIHWVWVRGHAGNPYNERCDELARTAAEKMK</sequence>
<organism evidence="12 13">
    <name type="scientific">Candidatus Enterousia intestinigallinarum</name>
    <dbReference type="NCBI Taxonomy" id="2840790"/>
    <lineage>
        <taxon>Bacteria</taxon>
        <taxon>Pseudomonadati</taxon>
        <taxon>Pseudomonadota</taxon>
        <taxon>Alphaproteobacteria</taxon>
        <taxon>Candidatus Enterousia</taxon>
    </lineage>
</organism>
<dbReference type="SUPFAM" id="SSF53098">
    <property type="entry name" value="Ribonuclease H-like"/>
    <property type="match status" value="1"/>
</dbReference>
<dbReference type="GO" id="GO:0005737">
    <property type="term" value="C:cytoplasm"/>
    <property type="evidence" value="ECO:0007669"/>
    <property type="project" value="UniProtKB-SubCell"/>
</dbReference>
<comment type="cofactor">
    <cofactor evidence="10">
        <name>Mg(2+)</name>
        <dbReference type="ChEBI" id="CHEBI:18420"/>
    </cofactor>
    <text evidence="10">Binds 1 Mg(2+) ion per subunit. May bind a second metal ion at a regulatory site, or after substrate binding.</text>
</comment>
<comment type="subcellular location">
    <subcellularLocation>
        <location evidence="10">Cytoplasm</location>
    </subcellularLocation>
</comment>
<keyword evidence="8 10" id="KW-0378">Hydrolase</keyword>
<evidence type="ECO:0000256" key="3">
    <source>
        <dbReference type="ARBA" id="ARBA00011245"/>
    </source>
</evidence>
<evidence type="ECO:0000259" key="11">
    <source>
        <dbReference type="PROSITE" id="PS50879"/>
    </source>
</evidence>
<keyword evidence="6 10" id="KW-0479">Metal-binding</keyword>
<evidence type="ECO:0000256" key="4">
    <source>
        <dbReference type="ARBA" id="ARBA00012180"/>
    </source>
</evidence>
<dbReference type="InterPro" id="IPR022892">
    <property type="entry name" value="RNaseHI"/>
</dbReference>
<keyword evidence="10" id="KW-0963">Cytoplasm</keyword>
<protein>
    <recommendedName>
        <fullName evidence="4 10">Ribonuclease H</fullName>
        <shortName evidence="10">RNase H</shortName>
        <ecNumber evidence="4 10">3.1.26.4</ecNumber>
    </recommendedName>
</protein>
<feature type="binding site" evidence="10">
    <location>
        <position position="7"/>
    </location>
    <ligand>
        <name>Mg(2+)</name>
        <dbReference type="ChEBI" id="CHEBI:18420"/>
        <label>2</label>
    </ligand>
</feature>
<feature type="binding site" evidence="10">
    <location>
        <position position="131"/>
    </location>
    <ligand>
        <name>Mg(2+)</name>
        <dbReference type="ChEBI" id="CHEBI:18420"/>
        <label>2</label>
    </ligand>
</feature>
<dbReference type="InterPro" id="IPR012337">
    <property type="entry name" value="RNaseH-like_sf"/>
</dbReference>
<dbReference type="GO" id="GO:0043137">
    <property type="term" value="P:DNA replication, removal of RNA primer"/>
    <property type="evidence" value="ECO:0007669"/>
    <property type="project" value="TreeGrafter"/>
</dbReference>